<feature type="coiled-coil region" evidence="1">
    <location>
        <begin position="494"/>
        <end position="671"/>
    </location>
</feature>
<dbReference type="RefSeq" id="XP_068369141.1">
    <property type="nucleotide sequence ID" value="XM_068514143.1"/>
</dbReference>
<feature type="compositionally biased region" description="Polar residues" evidence="2">
    <location>
        <begin position="705"/>
        <end position="715"/>
    </location>
</feature>
<dbReference type="VEuPathDB" id="TrichDB:TRFO_42117"/>
<reference evidence="3" key="1">
    <citation type="submission" date="2016-10" db="EMBL/GenBank/DDBJ databases">
        <authorList>
            <person name="Benchimol M."/>
            <person name="Almeida L.G."/>
            <person name="Vasconcelos A.T."/>
            <person name="Perreira-Neves A."/>
            <person name="Rosa I.A."/>
            <person name="Tasca T."/>
            <person name="Bogo M.R."/>
            <person name="de Souza W."/>
        </authorList>
    </citation>
    <scope>NUCLEOTIDE SEQUENCE [LARGE SCALE GENOMIC DNA]</scope>
    <source>
        <strain evidence="3">K</strain>
    </source>
</reference>
<organism evidence="3 4">
    <name type="scientific">Tritrichomonas foetus</name>
    <dbReference type="NCBI Taxonomy" id="1144522"/>
    <lineage>
        <taxon>Eukaryota</taxon>
        <taxon>Metamonada</taxon>
        <taxon>Parabasalia</taxon>
        <taxon>Tritrichomonadida</taxon>
        <taxon>Tritrichomonadidae</taxon>
        <taxon>Tritrichomonas</taxon>
    </lineage>
</organism>
<feature type="region of interest" description="Disordered" evidence="2">
    <location>
        <begin position="693"/>
        <end position="728"/>
    </location>
</feature>
<evidence type="ECO:0000313" key="3">
    <source>
        <dbReference type="EMBL" id="OHT16005.1"/>
    </source>
</evidence>
<dbReference type="Proteomes" id="UP000179807">
    <property type="component" value="Unassembled WGS sequence"/>
</dbReference>
<accession>A0A1J4L286</accession>
<dbReference type="AlphaFoldDB" id="A0A1J4L286"/>
<protein>
    <submittedName>
        <fullName evidence="3">Uncharacterized protein</fullName>
    </submittedName>
</protein>
<sequence length="728" mass="85270">MEVAVIRSQMRELSSDLRNIVHTLSVPLSFHEKWDMRTIDARLLSIITQSSSFVNSTKNFKPEDLKMVDSIIQQLNDKRVQSDKIAIEAVQKSEVFTHQIEQQKKEFKKTMEKVNNDYNVQRKSEVNRHKNEMDTIQSDIDRLNSTFEAKLNAEVGKCIIEKDKFQTEFNELSEKYQTMKNNLEGQLHDYDSKVEQYTKELKEMEENNAKLLVELETDYQKRIVEAEEKFAKRSKQLMDEAEDLKKKMDNFDSNSNNNDLHSIKEKLDRLNEEHEIKAQKILEEKKKELAENIENLINENAKEEMDLRQEIAKNKSENKIRKENMRQKLASLKEQATAQESLNAEKIKVTKLKADQVVSDLDSKRQKLILDQKSVIDLTKKRYLNDLKQQQKKSDATMSQSRQKLAQLQNEFEMQKKRLEAEVTALIRKRNRLQLDLKAINETGSVKNSLGYFDFVKEQVVDIQPNPSYSNKITTVNGMVNKFQTCNKKSNKKLVEMRELKMKCDQELKQEKQRLLVQLEKTKTQLNNAIDGVRLLKIRKDELLNKQRMQDTIEGTQLKKQESELKAKLLNQKEIIRQLKEELQKIRVDDSKRKQLSIIQALQKSEVKELQKQIDEFDEKVVETIENKQKELNEDLIREKEKSGEVIKKMINRLDEAFQELKKVKEVYESEAIKEQQRWMELRNDIAESNLKILANDQTKGKSRPPSSAATSSKGTPVASPLPSLRRI</sequence>
<name>A0A1J4L286_9EUKA</name>
<gene>
    <name evidence="3" type="ORF">TRFO_42117</name>
</gene>
<evidence type="ECO:0000256" key="1">
    <source>
        <dbReference type="SAM" id="Coils"/>
    </source>
</evidence>
<feature type="coiled-coil region" evidence="1">
    <location>
        <begin position="97"/>
        <end position="342"/>
    </location>
</feature>
<keyword evidence="1" id="KW-0175">Coiled coil</keyword>
<dbReference type="EMBL" id="MLAK01000158">
    <property type="protein sequence ID" value="OHT16005.1"/>
    <property type="molecule type" value="Genomic_DNA"/>
</dbReference>
<keyword evidence="4" id="KW-1185">Reference proteome</keyword>
<feature type="coiled-coil region" evidence="1">
    <location>
        <begin position="391"/>
        <end position="443"/>
    </location>
</feature>
<comment type="caution">
    <text evidence="3">The sequence shown here is derived from an EMBL/GenBank/DDBJ whole genome shotgun (WGS) entry which is preliminary data.</text>
</comment>
<evidence type="ECO:0000313" key="4">
    <source>
        <dbReference type="Proteomes" id="UP000179807"/>
    </source>
</evidence>
<dbReference type="GeneID" id="94848847"/>
<evidence type="ECO:0000256" key="2">
    <source>
        <dbReference type="SAM" id="MobiDB-lite"/>
    </source>
</evidence>
<proteinExistence type="predicted"/>